<dbReference type="PROSITE" id="PS51831">
    <property type="entry name" value="HD"/>
    <property type="match status" value="1"/>
</dbReference>
<dbReference type="InterPro" id="IPR051094">
    <property type="entry name" value="Diverse_Catalytic_Enzymes"/>
</dbReference>
<evidence type="ECO:0000313" key="8">
    <source>
        <dbReference type="EMBL" id="MBS9335414.1"/>
    </source>
</evidence>
<evidence type="ECO:0000256" key="2">
    <source>
        <dbReference type="ARBA" id="ARBA00022723"/>
    </source>
</evidence>
<accession>A0ABS5QSX4</accession>
<evidence type="ECO:0000259" key="7">
    <source>
        <dbReference type="PROSITE" id="PS51831"/>
    </source>
</evidence>
<dbReference type="RefSeq" id="WP_213819997.1">
    <property type="nucleotide sequence ID" value="NZ_JAAMFI010000002.1"/>
</dbReference>
<dbReference type="EMBL" id="JAAMFI010000002">
    <property type="protein sequence ID" value="MBS9335414.1"/>
    <property type="molecule type" value="Genomic_DNA"/>
</dbReference>
<reference evidence="8 9" key="1">
    <citation type="submission" date="2020-02" db="EMBL/GenBank/DDBJ databases">
        <title>Fructobacillus sp. isolated from paper mulberry of Taiwan.</title>
        <authorList>
            <person name="Lin S.-T."/>
        </authorList>
    </citation>
    <scope>NUCLEOTIDE SEQUENCE [LARGE SCALE GENOMIC DNA]</scope>
    <source>
        <strain evidence="8 9">M1-10</strain>
    </source>
</reference>
<name>A0ABS5QSX4_9LACO</name>
<dbReference type="PANTHER" id="PTHR35795">
    <property type="entry name" value="SLR1885 PROTEIN"/>
    <property type="match status" value="1"/>
</dbReference>
<dbReference type="SMART" id="SM00471">
    <property type="entry name" value="HDc"/>
    <property type="match status" value="1"/>
</dbReference>
<dbReference type="InterPro" id="IPR006674">
    <property type="entry name" value="HD_domain"/>
</dbReference>
<feature type="domain" description="HD" evidence="7">
    <location>
        <begin position="24"/>
        <end position="140"/>
    </location>
</feature>
<proteinExistence type="predicted"/>
<dbReference type="EC" id="3.6.1.41" evidence="1"/>
<evidence type="ECO:0000256" key="3">
    <source>
        <dbReference type="ARBA" id="ARBA00022741"/>
    </source>
</evidence>
<dbReference type="CDD" id="cd00077">
    <property type="entry name" value="HDc"/>
    <property type="match status" value="1"/>
</dbReference>
<keyword evidence="9" id="KW-1185">Reference proteome</keyword>
<evidence type="ECO:0000256" key="6">
    <source>
        <dbReference type="ARBA" id="ARBA00049417"/>
    </source>
</evidence>
<comment type="caution">
    <text evidence="8">The sequence shown here is derived from an EMBL/GenBank/DDBJ whole genome shotgun (WGS) entry which is preliminary data.</text>
</comment>
<evidence type="ECO:0000256" key="4">
    <source>
        <dbReference type="ARBA" id="ARBA00022801"/>
    </source>
</evidence>
<dbReference type="NCBIfam" id="TIGR00488">
    <property type="entry name" value="bis(5'-nucleosyl)-tetraphosphatase (symmetrical) YqeK"/>
    <property type="match status" value="1"/>
</dbReference>
<dbReference type="InterPro" id="IPR003607">
    <property type="entry name" value="HD/PDEase_dom"/>
</dbReference>
<keyword evidence="2" id="KW-0479">Metal-binding</keyword>
<dbReference type="Gene3D" id="1.10.3210.10">
    <property type="entry name" value="Hypothetical protein af1432"/>
    <property type="match status" value="1"/>
</dbReference>
<evidence type="ECO:0000256" key="1">
    <source>
        <dbReference type="ARBA" id="ARBA00012506"/>
    </source>
</evidence>
<keyword evidence="3" id="KW-0547">Nucleotide-binding</keyword>
<gene>
    <name evidence="8" type="ORF">G6R27_05160</name>
</gene>
<organism evidence="8 9">
    <name type="scientific">Fructobacillus papyriferae</name>
    <dbReference type="NCBI Taxonomy" id="2713171"/>
    <lineage>
        <taxon>Bacteria</taxon>
        <taxon>Bacillati</taxon>
        <taxon>Bacillota</taxon>
        <taxon>Bacilli</taxon>
        <taxon>Lactobacillales</taxon>
        <taxon>Lactobacillaceae</taxon>
        <taxon>Fructobacillus</taxon>
    </lineage>
</organism>
<dbReference type="Proteomes" id="UP001519418">
    <property type="component" value="Unassembled WGS sequence"/>
</dbReference>
<comment type="catalytic activity">
    <reaction evidence="6">
        <text>P(1),P(4)-bis(5'-adenosyl) tetraphosphate + H2O = 2 ADP + 2 H(+)</text>
        <dbReference type="Rhea" id="RHEA:24252"/>
        <dbReference type="ChEBI" id="CHEBI:15377"/>
        <dbReference type="ChEBI" id="CHEBI:15378"/>
        <dbReference type="ChEBI" id="CHEBI:58141"/>
        <dbReference type="ChEBI" id="CHEBI:456216"/>
        <dbReference type="EC" id="3.6.1.41"/>
    </reaction>
</comment>
<evidence type="ECO:0000256" key="5">
    <source>
        <dbReference type="ARBA" id="ARBA00023004"/>
    </source>
</evidence>
<dbReference type="InterPro" id="IPR005249">
    <property type="entry name" value="YqeK"/>
</dbReference>
<keyword evidence="4" id="KW-0378">Hydrolase</keyword>
<dbReference type="Pfam" id="PF01966">
    <property type="entry name" value="HD"/>
    <property type="match status" value="1"/>
</dbReference>
<dbReference type="PANTHER" id="PTHR35795:SF1">
    <property type="entry name" value="BIS(5'-NUCLEOSYL)-TETRAPHOSPHATASE, SYMMETRICAL"/>
    <property type="match status" value="1"/>
</dbReference>
<sequence length="196" mass="22395">MTENFEEIYQAAKKQVKAHLSTHRYEHCLRVSDYAVKLAKQNNLDEQQAALAGLVHDYAKERSEADFLEKIDEAKLPKSLKAWGNPIWHGVVGAEFVKDELGIEDPEILQAIRLHTTGGLHDEMTTLDKVVFMADYLEEGRHFPGVKEARAITEKSLDRGVFYQLSHTLAFLADKGQVIYPKTFDAYNDWANYLKK</sequence>
<protein>
    <recommendedName>
        <fullName evidence="1">bis(5'-nucleosyl)-tetraphosphatase (symmetrical)</fullName>
        <ecNumber evidence="1">3.6.1.41</ecNumber>
    </recommendedName>
</protein>
<keyword evidence="5" id="KW-0408">Iron</keyword>
<evidence type="ECO:0000313" key="9">
    <source>
        <dbReference type="Proteomes" id="UP001519418"/>
    </source>
</evidence>
<dbReference type="SUPFAM" id="SSF109604">
    <property type="entry name" value="HD-domain/PDEase-like"/>
    <property type="match status" value="1"/>
</dbReference>